<comment type="caution">
    <text evidence="2">The sequence shown here is derived from an EMBL/GenBank/DDBJ whole genome shotgun (WGS) entry which is preliminary data.</text>
</comment>
<evidence type="ECO:0000259" key="1">
    <source>
        <dbReference type="PROSITE" id="PS50879"/>
    </source>
</evidence>
<dbReference type="PANTHER" id="PTHR47723:SF19">
    <property type="entry name" value="POLYNUCLEOTIDYL TRANSFERASE, RIBONUCLEASE H-LIKE SUPERFAMILY PROTEIN"/>
    <property type="match status" value="1"/>
</dbReference>
<dbReference type="GO" id="GO:0004523">
    <property type="term" value="F:RNA-DNA hybrid ribonuclease activity"/>
    <property type="evidence" value="ECO:0007669"/>
    <property type="project" value="InterPro"/>
</dbReference>
<dbReference type="EMBL" id="JACGWJ010000022">
    <property type="protein sequence ID" value="KAL0329012.1"/>
    <property type="molecule type" value="Genomic_DNA"/>
</dbReference>
<dbReference type="GO" id="GO:0003676">
    <property type="term" value="F:nucleic acid binding"/>
    <property type="evidence" value="ECO:0007669"/>
    <property type="project" value="InterPro"/>
</dbReference>
<dbReference type="InterPro" id="IPR002156">
    <property type="entry name" value="RNaseH_domain"/>
</dbReference>
<dbReference type="SUPFAM" id="SSF53098">
    <property type="entry name" value="Ribonuclease H-like"/>
    <property type="match status" value="1"/>
</dbReference>
<dbReference type="CDD" id="cd06222">
    <property type="entry name" value="RNase_H_like"/>
    <property type="match status" value="1"/>
</dbReference>
<organism evidence="2">
    <name type="scientific">Sesamum radiatum</name>
    <name type="common">Black benniseed</name>
    <dbReference type="NCBI Taxonomy" id="300843"/>
    <lineage>
        <taxon>Eukaryota</taxon>
        <taxon>Viridiplantae</taxon>
        <taxon>Streptophyta</taxon>
        <taxon>Embryophyta</taxon>
        <taxon>Tracheophyta</taxon>
        <taxon>Spermatophyta</taxon>
        <taxon>Magnoliopsida</taxon>
        <taxon>eudicotyledons</taxon>
        <taxon>Gunneridae</taxon>
        <taxon>Pentapetalae</taxon>
        <taxon>asterids</taxon>
        <taxon>lamiids</taxon>
        <taxon>Lamiales</taxon>
        <taxon>Pedaliaceae</taxon>
        <taxon>Sesamum</taxon>
    </lineage>
</organism>
<dbReference type="Gene3D" id="3.30.420.10">
    <property type="entry name" value="Ribonuclease H-like superfamily/Ribonuclease H"/>
    <property type="match status" value="1"/>
</dbReference>
<reference evidence="2" key="2">
    <citation type="journal article" date="2024" name="Plant">
        <title>Genomic evolution and insights into agronomic trait innovations of Sesamum species.</title>
        <authorList>
            <person name="Miao H."/>
            <person name="Wang L."/>
            <person name="Qu L."/>
            <person name="Liu H."/>
            <person name="Sun Y."/>
            <person name="Le M."/>
            <person name="Wang Q."/>
            <person name="Wei S."/>
            <person name="Zheng Y."/>
            <person name="Lin W."/>
            <person name="Duan Y."/>
            <person name="Cao H."/>
            <person name="Xiong S."/>
            <person name="Wang X."/>
            <person name="Wei L."/>
            <person name="Li C."/>
            <person name="Ma Q."/>
            <person name="Ju M."/>
            <person name="Zhao R."/>
            <person name="Li G."/>
            <person name="Mu C."/>
            <person name="Tian Q."/>
            <person name="Mei H."/>
            <person name="Zhang T."/>
            <person name="Gao T."/>
            <person name="Zhang H."/>
        </authorList>
    </citation>
    <scope>NUCLEOTIDE SEQUENCE</scope>
    <source>
        <strain evidence="2">G02</strain>
    </source>
</reference>
<accession>A0AAW2MBX7</accession>
<dbReference type="Pfam" id="PF13456">
    <property type="entry name" value="RVT_3"/>
    <property type="match status" value="1"/>
</dbReference>
<dbReference type="AlphaFoldDB" id="A0AAW2MBX7"/>
<dbReference type="InterPro" id="IPR044730">
    <property type="entry name" value="RNase_H-like_dom_plant"/>
</dbReference>
<dbReference type="PANTHER" id="PTHR47723">
    <property type="entry name" value="OS05G0353850 PROTEIN"/>
    <property type="match status" value="1"/>
</dbReference>
<reference evidence="2" key="1">
    <citation type="submission" date="2020-06" db="EMBL/GenBank/DDBJ databases">
        <authorList>
            <person name="Li T."/>
            <person name="Hu X."/>
            <person name="Zhang T."/>
            <person name="Song X."/>
            <person name="Zhang H."/>
            <person name="Dai N."/>
            <person name="Sheng W."/>
            <person name="Hou X."/>
            <person name="Wei L."/>
        </authorList>
    </citation>
    <scope>NUCLEOTIDE SEQUENCE</scope>
    <source>
        <strain evidence="2">G02</strain>
        <tissue evidence="2">Leaf</tissue>
    </source>
</reference>
<protein>
    <submittedName>
        <fullName evidence="2">Ribonuclease H protein</fullName>
    </submittedName>
</protein>
<proteinExistence type="predicted"/>
<dbReference type="InterPro" id="IPR036397">
    <property type="entry name" value="RNaseH_sf"/>
</dbReference>
<feature type="domain" description="RNase H type-1" evidence="1">
    <location>
        <begin position="236"/>
        <end position="329"/>
    </location>
</feature>
<dbReference type="InterPro" id="IPR012337">
    <property type="entry name" value="RNaseH-like_sf"/>
</dbReference>
<name>A0AAW2MBX7_SESRA</name>
<sequence>MKGMCVFWHDCWVADKPLEAIVDRQDQTHESVHYYWNEDHWDMDKLFRTLPFNLVHKVASIPFDRGRPDKACWRLNASGEFSLKSARDQVRAKTVWTAIASGNHLFLHNNEVRRVWRYFADLFRINLPNTISIRLMVQHWRLSASTSVHGHMRTIIPLLILWFTWTVRNDVKHRSKRFKAEVIIWKTIQHIQILYHTRLLKHNHWKGDKNLADLLEYRFHKPQATTPILVRWLFPSLGWLKLNTDGAAKANPGIAGAGCIIRDHTGSLRAAFYEFLGEQTNVYAELFAVYRGLDIALEMGISRLWIKTDASAIISIINSTTGATGSINI</sequence>
<evidence type="ECO:0000313" key="2">
    <source>
        <dbReference type="EMBL" id="KAL0329012.1"/>
    </source>
</evidence>
<dbReference type="PROSITE" id="PS50879">
    <property type="entry name" value="RNASE_H_1"/>
    <property type="match status" value="1"/>
</dbReference>
<dbReference type="InterPro" id="IPR053151">
    <property type="entry name" value="RNase_H-like"/>
</dbReference>
<gene>
    <name evidence="2" type="ORF">Sradi_4887900</name>
</gene>